<keyword evidence="2" id="KW-0805">Transcription regulation</keyword>
<organism evidence="10 11">
    <name type="scientific">Cladophialophora psammophila CBS 110553</name>
    <dbReference type="NCBI Taxonomy" id="1182543"/>
    <lineage>
        <taxon>Eukaryota</taxon>
        <taxon>Fungi</taxon>
        <taxon>Dikarya</taxon>
        <taxon>Ascomycota</taxon>
        <taxon>Pezizomycotina</taxon>
        <taxon>Eurotiomycetes</taxon>
        <taxon>Chaetothyriomycetidae</taxon>
        <taxon>Chaetothyriales</taxon>
        <taxon>Herpotrichiellaceae</taxon>
        <taxon>Cladophialophora</taxon>
    </lineage>
</organism>
<keyword evidence="4" id="KW-0804">Transcription</keyword>
<feature type="compositionally biased region" description="Low complexity" evidence="7">
    <location>
        <begin position="569"/>
        <end position="578"/>
    </location>
</feature>
<feature type="compositionally biased region" description="Low complexity" evidence="7">
    <location>
        <begin position="432"/>
        <end position="443"/>
    </location>
</feature>
<dbReference type="RefSeq" id="XP_007745029.1">
    <property type="nucleotide sequence ID" value="XM_007746839.1"/>
</dbReference>
<dbReference type="GO" id="GO:0000978">
    <property type="term" value="F:RNA polymerase II cis-regulatory region sequence-specific DNA binding"/>
    <property type="evidence" value="ECO:0007669"/>
    <property type="project" value="TreeGrafter"/>
</dbReference>
<gene>
    <name evidence="10" type="ORF">A1O5_06245</name>
</gene>
<dbReference type="CDD" id="cd00059">
    <property type="entry name" value="FH_FOX"/>
    <property type="match status" value="1"/>
</dbReference>
<keyword evidence="5 6" id="KW-0539">Nucleus</keyword>
<evidence type="ECO:0000313" key="11">
    <source>
        <dbReference type="Proteomes" id="UP000019471"/>
    </source>
</evidence>
<protein>
    <submittedName>
        <fullName evidence="10">Uncharacterized protein</fullName>
    </submittedName>
</protein>
<keyword evidence="3 6" id="KW-0238">DNA-binding</keyword>
<evidence type="ECO:0000256" key="5">
    <source>
        <dbReference type="ARBA" id="ARBA00023242"/>
    </source>
</evidence>
<accession>W9WPQ5</accession>
<dbReference type="PRINTS" id="PR00053">
    <property type="entry name" value="FORKHEAD"/>
</dbReference>
<dbReference type="OrthoDB" id="5954824at2759"/>
<dbReference type="eggNOG" id="KOG2294">
    <property type="taxonomic scope" value="Eukaryota"/>
</dbReference>
<feature type="compositionally biased region" description="Basic residues" evidence="7">
    <location>
        <begin position="1"/>
        <end position="10"/>
    </location>
</feature>
<dbReference type="Gene3D" id="2.60.200.20">
    <property type="match status" value="1"/>
</dbReference>
<dbReference type="Pfam" id="PF00250">
    <property type="entry name" value="Forkhead"/>
    <property type="match status" value="1"/>
</dbReference>
<reference evidence="10 11" key="1">
    <citation type="submission" date="2013-03" db="EMBL/GenBank/DDBJ databases">
        <title>The Genome Sequence of Cladophialophora psammophila CBS 110553.</title>
        <authorList>
            <consortium name="The Broad Institute Genomics Platform"/>
            <person name="Cuomo C."/>
            <person name="de Hoog S."/>
            <person name="Gorbushina A."/>
            <person name="Walker B."/>
            <person name="Young S.K."/>
            <person name="Zeng Q."/>
            <person name="Gargeya S."/>
            <person name="Fitzgerald M."/>
            <person name="Haas B."/>
            <person name="Abouelleil A."/>
            <person name="Allen A.W."/>
            <person name="Alvarado L."/>
            <person name="Arachchi H.M."/>
            <person name="Berlin A.M."/>
            <person name="Chapman S.B."/>
            <person name="Gainer-Dewar J."/>
            <person name="Goldberg J."/>
            <person name="Griggs A."/>
            <person name="Gujja S."/>
            <person name="Hansen M."/>
            <person name="Howarth C."/>
            <person name="Imamovic A."/>
            <person name="Ireland A."/>
            <person name="Larimer J."/>
            <person name="McCowan C."/>
            <person name="Murphy C."/>
            <person name="Pearson M."/>
            <person name="Poon T.W."/>
            <person name="Priest M."/>
            <person name="Roberts A."/>
            <person name="Saif S."/>
            <person name="Shea T."/>
            <person name="Sisk P."/>
            <person name="Sykes S."/>
            <person name="Wortman J."/>
            <person name="Nusbaum C."/>
            <person name="Birren B."/>
        </authorList>
    </citation>
    <scope>NUCLEOTIDE SEQUENCE [LARGE SCALE GENOMIC DNA]</scope>
    <source>
        <strain evidence="10 11">CBS 110553</strain>
    </source>
</reference>
<dbReference type="PANTHER" id="PTHR45881">
    <property type="entry name" value="CHECKPOINT SUPPRESSOR 1-LIKE, ISOFORM A-RELATED"/>
    <property type="match status" value="1"/>
</dbReference>
<dbReference type="InterPro" id="IPR036388">
    <property type="entry name" value="WH-like_DNA-bd_sf"/>
</dbReference>
<feature type="DNA-binding region" description="Fork-head" evidence="6">
    <location>
        <begin position="341"/>
        <end position="431"/>
    </location>
</feature>
<dbReference type="Gene3D" id="1.10.10.10">
    <property type="entry name" value="Winged helix-like DNA-binding domain superfamily/Winged helix DNA-binding domain"/>
    <property type="match status" value="1"/>
</dbReference>
<feature type="compositionally biased region" description="Low complexity" evidence="7">
    <location>
        <begin position="742"/>
        <end position="754"/>
    </location>
</feature>
<feature type="compositionally biased region" description="Polar residues" evidence="7">
    <location>
        <begin position="454"/>
        <end position="466"/>
    </location>
</feature>
<dbReference type="AlphaFoldDB" id="W9WPQ5"/>
<evidence type="ECO:0000259" key="9">
    <source>
        <dbReference type="PROSITE" id="PS50039"/>
    </source>
</evidence>
<dbReference type="Proteomes" id="UP000019471">
    <property type="component" value="Unassembled WGS sequence"/>
</dbReference>
<feature type="region of interest" description="Disordered" evidence="7">
    <location>
        <begin position="1"/>
        <end position="78"/>
    </location>
</feature>
<dbReference type="STRING" id="1182543.W9WPQ5"/>
<feature type="compositionally biased region" description="Low complexity" evidence="7">
    <location>
        <begin position="680"/>
        <end position="692"/>
    </location>
</feature>
<dbReference type="GO" id="GO:0005634">
    <property type="term" value="C:nucleus"/>
    <property type="evidence" value="ECO:0007669"/>
    <property type="project" value="UniProtKB-SubCell"/>
</dbReference>
<feature type="region of interest" description="Disordered" evidence="7">
    <location>
        <begin position="728"/>
        <end position="794"/>
    </location>
</feature>
<dbReference type="InterPro" id="IPR000253">
    <property type="entry name" value="FHA_dom"/>
</dbReference>
<evidence type="ECO:0000256" key="4">
    <source>
        <dbReference type="ARBA" id="ARBA00023163"/>
    </source>
</evidence>
<dbReference type="FunFam" id="1.10.10.10:FF:000030">
    <property type="entry name" value="Forkhead box protein K2"/>
    <property type="match status" value="1"/>
</dbReference>
<evidence type="ECO:0000256" key="2">
    <source>
        <dbReference type="ARBA" id="ARBA00023015"/>
    </source>
</evidence>
<dbReference type="PROSITE" id="PS00657">
    <property type="entry name" value="FORK_HEAD_1"/>
    <property type="match status" value="1"/>
</dbReference>
<dbReference type="CDD" id="cd22701">
    <property type="entry name" value="FHA_FKH1-like"/>
    <property type="match status" value="1"/>
</dbReference>
<sequence>MPPSKRKARRKPADLLESSELDLPDSSPSRPSAKKRKVVNSARTAPARKKSVTPDAEPEPTPAVDSSDDTEEVSQSDLIDSVVSYLQVSKDPIVARTEYSNDKVQSNSPQKVSAYAKIAGRDWTYFVREQSVNFGRPPDDRPNLNGASSPIADLKEVLPVHIDLGPSKIVSRHHASIYYDADYPVDEGGWHVRVNGRNGVRVNNVLIKKGLRRQIKSGDILEIAGTQMMFVTPGDKVEIDHYFIERAKALAAGEEISPAQPQPEPSKYEVPSGPTQNFPSLAPAPPDFKREATPPAQTADGKSQRGVFDSKMPMSPMYGRGMMMESTQEIDYSRDSAKDLKPPFSYATMIAQAIFSSEEEKLTLSNIYSFIADKYAFYRHSNSGWQNSIRHNLSLNKAFQKVPRRTDEPGKGMKWQIAPEFRQEYWKKQARRGGSAPSSPASGKEVNPNFRGPNGQNLGYDTSMVGQFSARDMSDRAGPPASARLNFPFPPFNPRQQQYPPSPGLAPPVSQPAEAITPQRRRTDTQGTLPDMDLEDSPLRRGNGAPTPHLGNSVPMYTLPSSAPPPHHSPTNPTLSSSYLDTPFHPSQHSIITPAPLRQNPRLAPPSTLVAPSKFMPESSPAGPQGLFWKGIMGATPGQPLPDMSPVKDEDPRANGIDRNVMSSSPPPIDASMGSPSKPARSSQAPNSSSSAMKREDSPANALRLKGVAADENGKFARSFQGSANTASAVNGQMGASRFNTHHSSNNASVASNHDVNDDEGDDGFDLAKGFAPIAGGSFHSQRSGSLGVARAGS</sequence>
<dbReference type="GeneID" id="19190956"/>
<dbReference type="SUPFAM" id="SSF46785">
    <property type="entry name" value="Winged helix' DNA-binding domain"/>
    <property type="match status" value="1"/>
</dbReference>
<evidence type="ECO:0000256" key="1">
    <source>
        <dbReference type="ARBA" id="ARBA00004123"/>
    </source>
</evidence>
<evidence type="ECO:0000256" key="7">
    <source>
        <dbReference type="SAM" id="MobiDB-lite"/>
    </source>
</evidence>
<comment type="caution">
    <text evidence="10">The sequence shown here is derived from an EMBL/GenBank/DDBJ whole genome shotgun (WGS) entry which is preliminary data.</text>
</comment>
<dbReference type="InterPro" id="IPR018122">
    <property type="entry name" value="TF_fork_head_CS_1"/>
</dbReference>
<feature type="domain" description="FHA" evidence="8">
    <location>
        <begin position="132"/>
        <end position="207"/>
    </location>
</feature>
<dbReference type="PROSITE" id="PS50006">
    <property type="entry name" value="FHA_DOMAIN"/>
    <property type="match status" value="1"/>
</dbReference>
<dbReference type="SUPFAM" id="SSF49879">
    <property type="entry name" value="SMAD/FHA domain"/>
    <property type="match status" value="1"/>
</dbReference>
<keyword evidence="11" id="KW-1185">Reference proteome</keyword>
<dbReference type="EMBL" id="AMGX01000009">
    <property type="protein sequence ID" value="EXJ70177.1"/>
    <property type="molecule type" value="Genomic_DNA"/>
</dbReference>
<dbReference type="InterPro" id="IPR030456">
    <property type="entry name" value="TF_fork_head_CS_2"/>
</dbReference>
<evidence type="ECO:0000256" key="3">
    <source>
        <dbReference type="ARBA" id="ARBA00023125"/>
    </source>
</evidence>
<dbReference type="InterPro" id="IPR008984">
    <property type="entry name" value="SMAD_FHA_dom_sf"/>
</dbReference>
<feature type="domain" description="Fork-head" evidence="9">
    <location>
        <begin position="341"/>
        <end position="431"/>
    </location>
</feature>
<evidence type="ECO:0000313" key="10">
    <source>
        <dbReference type="EMBL" id="EXJ70177.1"/>
    </source>
</evidence>
<dbReference type="SMART" id="SM00240">
    <property type="entry name" value="FHA"/>
    <property type="match status" value="1"/>
</dbReference>
<feature type="region of interest" description="Disordered" evidence="7">
    <location>
        <begin position="426"/>
        <end position="703"/>
    </location>
</feature>
<dbReference type="PANTHER" id="PTHR45881:SF1">
    <property type="entry name" value="FORK HEAD PROTEIN HOMOLOG 2"/>
    <property type="match status" value="1"/>
</dbReference>
<dbReference type="InterPro" id="IPR001766">
    <property type="entry name" value="Fork_head_dom"/>
</dbReference>
<dbReference type="HOGENOM" id="CLU_007090_1_0_1"/>
<dbReference type="PROSITE" id="PS00658">
    <property type="entry name" value="FORK_HEAD_2"/>
    <property type="match status" value="1"/>
</dbReference>
<feature type="region of interest" description="Disordered" evidence="7">
    <location>
        <begin position="254"/>
        <end position="311"/>
    </location>
</feature>
<dbReference type="GO" id="GO:0000981">
    <property type="term" value="F:DNA-binding transcription factor activity, RNA polymerase II-specific"/>
    <property type="evidence" value="ECO:0007669"/>
    <property type="project" value="TreeGrafter"/>
</dbReference>
<dbReference type="PROSITE" id="PS50039">
    <property type="entry name" value="FORK_HEAD_3"/>
    <property type="match status" value="1"/>
</dbReference>
<dbReference type="SMART" id="SM00339">
    <property type="entry name" value="FH"/>
    <property type="match status" value="1"/>
</dbReference>
<proteinExistence type="predicted"/>
<comment type="subcellular location">
    <subcellularLocation>
        <location evidence="1 6">Nucleus</location>
    </subcellularLocation>
</comment>
<dbReference type="InterPro" id="IPR036390">
    <property type="entry name" value="WH_DNA-bd_sf"/>
</dbReference>
<dbReference type="Pfam" id="PF00498">
    <property type="entry name" value="FHA"/>
    <property type="match status" value="1"/>
</dbReference>
<feature type="compositionally biased region" description="Pro residues" evidence="7">
    <location>
        <begin position="500"/>
        <end position="510"/>
    </location>
</feature>
<name>W9WPQ5_9EURO</name>
<evidence type="ECO:0000259" key="8">
    <source>
        <dbReference type="PROSITE" id="PS50006"/>
    </source>
</evidence>
<evidence type="ECO:0000256" key="6">
    <source>
        <dbReference type="PROSITE-ProRule" id="PRU00089"/>
    </source>
</evidence>